<dbReference type="InterPro" id="IPR036412">
    <property type="entry name" value="HAD-like_sf"/>
</dbReference>
<dbReference type="Gene3D" id="3.40.50.1000">
    <property type="entry name" value="HAD superfamily/HAD-like"/>
    <property type="match status" value="1"/>
</dbReference>
<dbReference type="NCBIfam" id="TIGR01484">
    <property type="entry name" value="HAD-SF-IIB"/>
    <property type="match status" value="1"/>
</dbReference>
<name>A0A2S7F6F6_CLOBU</name>
<dbReference type="AlphaFoldDB" id="A0A2S7F6F6"/>
<gene>
    <name evidence="1" type="ORF">AWN73_04760</name>
</gene>
<dbReference type="InterPro" id="IPR006379">
    <property type="entry name" value="HAD-SF_hydro_IIB"/>
</dbReference>
<dbReference type="PANTHER" id="PTHR10000:SF8">
    <property type="entry name" value="HAD SUPERFAMILY HYDROLASE-LIKE, TYPE 3"/>
    <property type="match status" value="1"/>
</dbReference>
<evidence type="ECO:0000313" key="2">
    <source>
        <dbReference type="Proteomes" id="UP000238081"/>
    </source>
</evidence>
<dbReference type="SUPFAM" id="SSF56784">
    <property type="entry name" value="HAD-like"/>
    <property type="match status" value="1"/>
</dbReference>
<dbReference type="PANTHER" id="PTHR10000">
    <property type="entry name" value="PHOSPHOSERINE PHOSPHATASE"/>
    <property type="match status" value="1"/>
</dbReference>
<dbReference type="GO" id="GO:0016791">
    <property type="term" value="F:phosphatase activity"/>
    <property type="evidence" value="ECO:0007669"/>
    <property type="project" value="UniProtKB-ARBA"/>
</dbReference>
<sequence>MKILASDLDGTLIREQKISPKDLNALKKLKESGHKVIVSTGRTLSGVESVFKDFPFEYDYLVLCNGGLILNKNNEVIHEKSIDYTVKNGIIDDFYNDGTLLMYYDNGEDTYLINNSSVDISNLKDDFVETFSSKIEIKDALNSKGTYKMMSVFDVMGSIEKCEDVKNKILDKYGDYVEAYRNQCFIDVVPKGCSKGNGIMMILEDENLNTDDVYTVGDSFNDVSMFNITKNSYTFNEAEDLVKPHANNLIDYVHEIVEEILENSN</sequence>
<dbReference type="InterPro" id="IPR023214">
    <property type="entry name" value="HAD_sf"/>
</dbReference>
<comment type="caution">
    <text evidence="1">The sequence shown here is derived from an EMBL/GenBank/DDBJ whole genome shotgun (WGS) entry which is preliminary data.</text>
</comment>
<dbReference type="InterPro" id="IPR000150">
    <property type="entry name" value="Cof"/>
</dbReference>
<reference evidence="1 2" key="1">
    <citation type="submission" date="2016-01" db="EMBL/GenBank/DDBJ databases">
        <title>Characterization of the Clostridium difficile lineages that are prevalent in Hong Kong and China.</title>
        <authorList>
            <person name="Kwok J.S.-L."/>
            <person name="Lam W.-Y."/>
            <person name="Ip M."/>
            <person name="Chan T.-F."/>
            <person name="Hawkey P.M."/>
            <person name="Tsui S.K.-W."/>
        </authorList>
    </citation>
    <scope>NUCLEOTIDE SEQUENCE [LARGE SCALE GENOMIC DNA]</scope>
    <source>
        <strain evidence="1 2">300064</strain>
    </source>
</reference>
<protein>
    <submittedName>
        <fullName evidence="1">Haloacid dehalogenase</fullName>
    </submittedName>
</protein>
<dbReference type="Pfam" id="PF08282">
    <property type="entry name" value="Hydrolase_3"/>
    <property type="match status" value="1"/>
</dbReference>
<dbReference type="NCBIfam" id="TIGR00099">
    <property type="entry name" value="Cof-subfamily"/>
    <property type="match status" value="1"/>
</dbReference>
<proteinExistence type="predicted"/>
<dbReference type="RefSeq" id="WP_027636457.1">
    <property type="nucleotide sequence ID" value="NZ_CANCWB010000007.1"/>
</dbReference>
<accession>A0A2S7F6F6</accession>
<evidence type="ECO:0000313" key="1">
    <source>
        <dbReference type="EMBL" id="PPV12486.1"/>
    </source>
</evidence>
<dbReference type="Proteomes" id="UP000238081">
    <property type="component" value="Unassembled WGS sequence"/>
</dbReference>
<dbReference type="GO" id="GO:0005829">
    <property type="term" value="C:cytosol"/>
    <property type="evidence" value="ECO:0007669"/>
    <property type="project" value="TreeGrafter"/>
</dbReference>
<dbReference type="EMBL" id="LRDH01000140">
    <property type="protein sequence ID" value="PPV12486.1"/>
    <property type="molecule type" value="Genomic_DNA"/>
</dbReference>
<dbReference type="GO" id="GO:0000287">
    <property type="term" value="F:magnesium ion binding"/>
    <property type="evidence" value="ECO:0007669"/>
    <property type="project" value="TreeGrafter"/>
</dbReference>
<dbReference type="Gene3D" id="3.30.1240.10">
    <property type="match status" value="1"/>
</dbReference>
<organism evidence="1 2">
    <name type="scientific">Clostridium butyricum</name>
    <dbReference type="NCBI Taxonomy" id="1492"/>
    <lineage>
        <taxon>Bacteria</taxon>
        <taxon>Bacillati</taxon>
        <taxon>Bacillota</taxon>
        <taxon>Clostridia</taxon>
        <taxon>Eubacteriales</taxon>
        <taxon>Clostridiaceae</taxon>
        <taxon>Clostridium</taxon>
    </lineage>
</organism>